<dbReference type="AlphaFoldDB" id="A0AAI8X5D9"/>
<reference evidence="1 2" key="1">
    <citation type="submission" date="2019-09" db="EMBL/GenBank/DDBJ databases">
        <title>Complete genome sequence of Mycobacterium avium subsp. hominissuis strain JP-H-1.</title>
        <authorList>
            <person name="Kinoshita Y."/>
            <person name="Niwa H."/>
            <person name="Uchida-Fujii E."/>
            <person name="Nukada T."/>
        </authorList>
    </citation>
    <scope>NUCLEOTIDE SEQUENCE [LARGE SCALE GENOMIC DNA]</scope>
    <source>
        <strain evidence="1 2">JP-H-1</strain>
        <plasmid evidence="1 2">p1-JPH1</plasmid>
    </source>
</reference>
<dbReference type="RefSeq" id="WP_095785509.1">
    <property type="nucleotide sequence ID" value="NZ_AP020327.1"/>
</dbReference>
<accession>A0AAI8X5D9</accession>
<dbReference type="EMBL" id="AP020327">
    <property type="protein sequence ID" value="BBN50850.1"/>
    <property type="molecule type" value="Genomic_DNA"/>
</dbReference>
<keyword evidence="1" id="KW-0614">Plasmid</keyword>
<evidence type="ECO:0000313" key="2">
    <source>
        <dbReference type="Proteomes" id="UP000327362"/>
    </source>
</evidence>
<gene>
    <name evidence="1" type="ORF">JPH1_53250</name>
</gene>
<name>A0AAI8X5D9_MYCAV</name>
<evidence type="ECO:0000313" key="1">
    <source>
        <dbReference type="EMBL" id="BBN50850.1"/>
    </source>
</evidence>
<proteinExistence type="predicted"/>
<organism evidence="1 2">
    <name type="scientific">Mycobacterium avium subsp. hominissuis</name>
    <dbReference type="NCBI Taxonomy" id="439334"/>
    <lineage>
        <taxon>Bacteria</taxon>
        <taxon>Bacillati</taxon>
        <taxon>Actinomycetota</taxon>
        <taxon>Actinomycetes</taxon>
        <taxon>Mycobacteriales</taxon>
        <taxon>Mycobacteriaceae</taxon>
        <taxon>Mycobacterium</taxon>
        <taxon>Mycobacterium avium complex (MAC)</taxon>
    </lineage>
</organism>
<geneLocation type="plasmid" evidence="1 2">
    <name>p1-JPH1</name>
</geneLocation>
<sequence length="88" mass="9616">MASDFATQVKLACDDLYCDPLDHTARTRVRELLSTDAGDDPQVLTRSYVRRIRIACDELHDCPTDVDAQLALLHLVSYGPAPLAATGS</sequence>
<dbReference type="Proteomes" id="UP000327362">
    <property type="component" value="Plasmid p1-JPH1"/>
</dbReference>
<protein>
    <submittedName>
        <fullName evidence="1">Uncharacterized protein</fullName>
    </submittedName>
</protein>